<dbReference type="EMBL" id="CP040602">
    <property type="protein sequence ID" value="QCU90238.1"/>
    <property type="molecule type" value="Genomic_DNA"/>
</dbReference>
<dbReference type="SMART" id="SM00091">
    <property type="entry name" value="PAS"/>
    <property type="match status" value="2"/>
</dbReference>
<dbReference type="GO" id="GO:0004888">
    <property type="term" value="F:transmembrane signaling receptor activity"/>
    <property type="evidence" value="ECO:0007669"/>
    <property type="project" value="InterPro"/>
</dbReference>
<dbReference type="NCBIfam" id="TIGR00229">
    <property type="entry name" value="sensory_box"/>
    <property type="match status" value="1"/>
</dbReference>
<evidence type="ECO:0000256" key="4">
    <source>
        <dbReference type="PROSITE-ProRule" id="PRU00284"/>
    </source>
</evidence>
<dbReference type="InterPro" id="IPR051310">
    <property type="entry name" value="MCP_chemotaxis"/>
</dbReference>
<dbReference type="InterPro" id="IPR000014">
    <property type="entry name" value="PAS"/>
</dbReference>
<dbReference type="SUPFAM" id="SSF58104">
    <property type="entry name" value="Methyl-accepting chemotaxis protein (MCP) signaling domain"/>
    <property type="match status" value="1"/>
</dbReference>
<evidence type="ECO:0000313" key="9">
    <source>
        <dbReference type="Proteomes" id="UP000304864"/>
    </source>
</evidence>
<accession>A0A4P9K5U5</accession>
<name>A0A4P9K5U5_9GAMM</name>
<dbReference type="GO" id="GO:0006935">
    <property type="term" value="P:chemotaxis"/>
    <property type="evidence" value="ECO:0007669"/>
    <property type="project" value="InterPro"/>
</dbReference>
<dbReference type="PANTHER" id="PTHR43531:SF14">
    <property type="entry name" value="METHYL-ACCEPTING CHEMOTAXIS PROTEIN I-RELATED"/>
    <property type="match status" value="1"/>
</dbReference>
<dbReference type="Gene3D" id="1.10.287.950">
    <property type="entry name" value="Methyl-accepting chemotaxis protein"/>
    <property type="match status" value="1"/>
</dbReference>
<dbReference type="OrthoDB" id="6433966at2"/>
<keyword evidence="5" id="KW-1133">Transmembrane helix</keyword>
<dbReference type="AlphaFoldDB" id="A0A4P9K5U5"/>
<comment type="similarity">
    <text evidence="3">Belongs to the methyl-accepting chemotaxis (MCP) protein family.</text>
</comment>
<dbReference type="GO" id="GO:0007165">
    <property type="term" value="P:signal transduction"/>
    <property type="evidence" value="ECO:0007669"/>
    <property type="project" value="UniProtKB-KW"/>
</dbReference>
<feature type="transmembrane region" description="Helical" evidence="5">
    <location>
        <begin position="181"/>
        <end position="199"/>
    </location>
</feature>
<keyword evidence="9" id="KW-1185">Reference proteome</keyword>
<dbReference type="InterPro" id="IPR004089">
    <property type="entry name" value="MCPsignal_dom"/>
</dbReference>
<sequence length="872" mass="96438">MQNEKLGKNVGHLGAMVSKTDLDGKIFELNEAFCLASGYQKSQLLGREHHELLHEDVPPMVIDDMWSTLKSGRPWVQPIKYRCQDGSFYWVQDNMTPLIESSKVIGYLSVRSALQPEQIESAERLYSELKQNSKSLKSGYTVGVLDKLCLFNRYHPINLMLLMIAFIGTLATAIQAGLISLPVWSVALISVGFLFYAMAGKRYVFNRLGKAKLLIDKMREGDFSGQVNFYGNHSLSKLVSAVKMMQVQLGAIYDDSQQKLNSSMRLKSALDSASTNIMLVDRYRNILYLNDNMQRFFKDKKSVFQQKSSAFSGDVNNMVGQSVGKICEDEFFADLSQSKQSELNVSGLKLSLNVIPVIGVDGEAIGSVIEWSDLTQQRSIERNLKLTLEMASSGHTDLSIDTQGLSGFYLDTSNNINSLLAELNMIIENMVFVMTQLAVGDIRGRVDKNLQGSLAAMKVATNVSLDNLSSIILYIKHAGEQVNLAAQESVNASQDLSVRTQQAAATLEQVNASMQNMSQMQRENTQELVKVTESTQQAETESQRAKQTLNETIATIEEIEQTSEKIANIISLIDGIAFQTNLLALNAAVEAARAGEHGRGFAVVASEVRSLAQKSADASHDIRKLIEASVDKVQQGVTKVHETQVAFDAVGERVQNIGQAMDKVLGSIEQQQHSVTEVANAVAKIDSNIQSNTLLVKASSAAADSLREQAQLLGDQTDKFIIDELKAKELIDQRANHLGFKMSDIRQNLRVWRSSVQTYLNGIATDLDMAQAIYPQKSQLGLFLQQLKQACPEIEQDQVYSQVCGLHIQVHETVEKAFNLMASGDSKSIGLLKQKDLVLDEFVDLILRLDEALLKLNEHLLDGIEEPLLLVG</sequence>
<dbReference type="Pfam" id="PF00015">
    <property type="entry name" value="MCPsignal"/>
    <property type="match status" value="1"/>
</dbReference>
<feature type="transmembrane region" description="Helical" evidence="5">
    <location>
        <begin position="157"/>
        <end position="175"/>
    </location>
</feature>
<dbReference type="InterPro" id="IPR013655">
    <property type="entry name" value="PAS_fold_3"/>
</dbReference>
<evidence type="ECO:0000256" key="1">
    <source>
        <dbReference type="ARBA" id="ARBA00022481"/>
    </source>
</evidence>
<feature type="domain" description="PAS" evidence="7">
    <location>
        <begin position="2"/>
        <end position="72"/>
    </location>
</feature>
<dbReference type="SMART" id="SM00283">
    <property type="entry name" value="MA"/>
    <property type="match status" value="1"/>
</dbReference>
<keyword evidence="1" id="KW-0488">Methylation</keyword>
<dbReference type="Proteomes" id="UP000304864">
    <property type="component" value="Chromosome"/>
</dbReference>
<dbReference type="KEGG" id="thig:FE785_06140"/>
<proteinExistence type="inferred from homology"/>
<dbReference type="PRINTS" id="PR00260">
    <property type="entry name" value="CHEMTRNSDUCR"/>
</dbReference>
<evidence type="ECO:0000256" key="3">
    <source>
        <dbReference type="ARBA" id="ARBA00029447"/>
    </source>
</evidence>
<keyword evidence="5" id="KW-0472">Membrane</keyword>
<dbReference type="PANTHER" id="PTHR43531">
    <property type="entry name" value="PROTEIN ICFG"/>
    <property type="match status" value="1"/>
</dbReference>
<organism evidence="8 9">
    <name type="scientific">Thiomicrorhabdus sediminis</name>
    <dbReference type="NCBI Taxonomy" id="2580412"/>
    <lineage>
        <taxon>Bacteria</taxon>
        <taxon>Pseudomonadati</taxon>
        <taxon>Pseudomonadota</taxon>
        <taxon>Gammaproteobacteria</taxon>
        <taxon>Thiotrichales</taxon>
        <taxon>Piscirickettsiaceae</taxon>
        <taxon>Thiomicrorhabdus</taxon>
    </lineage>
</organism>
<evidence type="ECO:0000256" key="5">
    <source>
        <dbReference type="SAM" id="Phobius"/>
    </source>
</evidence>
<evidence type="ECO:0000259" key="7">
    <source>
        <dbReference type="PROSITE" id="PS50112"/>
    </source>
</evidence>
<keyword evidence="2 4" id="KW-0807">Transducer</keyword>
<dbReference type="Gene3D" id="3.30.450.20">
    <property type="entry name" value="PAS domain"/>
    <property type="match status" value="2"/>
</dbReference>
<dbReference type="PROSITE" id="PS50112">
    <property type="entry name" value="PAS"/>
    <property type="match status" value="1"/>
</dbReference>
<evidence type="ECO:0000313" key="8">
    <source>
        <dbReference type="EMBL" id="QCU90238.1"/>
    </source>
</evidence>
<dbReference type="CDD" id="cd00130">
    <property type="entry name" value="PAS"/>
    <property type="match status" value="1"/>
</dbReference>
<reference evidence="8 9" key="1">
    <citation type="submission" date="2019-05" db="EMBL/GenBank/DDBJ databases">
        <title>Thiomicrorhabdus sediminis sp. nov, a novel sulfur-oxidizing bacterium isolated from coastal sediment.</title>
        <authorList>
            <person name="Liu X."/>
        </authorList>
    </citation>
    <scope>NUCLEOTIDE SEQUENCE [LARGE SCALE GENOMIC DNA]</scope>
    <source>
        <strain evidence="8 9">G1</strain>
    </source>
</reference>
<dbReference type="InterPro" id="IPR004090">
    <property type="entry name" value="Chemotax_Me-accpt_rcpt"/>
</dbReference>
<evidence type="ECO:0000256" key="2">
    <source>
        <dbReference type="ARBA" id="ARBA00023224"/>
    </source>
</evidence>
<dbReference type="InterPro" id="IPR035965">
    <property type="entry name" value="PAS-like_dom_sf"/>
</dbReference>
<dbReference type="RefSeq" id="WP_138564913.1">
    <property type="nucleotide sequence ID" value="NZ_CP040602.1"/>
</dbReference>
<dbReference type="Pfam" id="PF13188">
    <property type="entry name" value="PAS_8"/>
    <property type="match status" value="1"/>
</dbReference>
<dbReference type="SUPFAM" id="SSF55785">
    <property type="entry name" value="PYP-like sensor domain (PAS domain)"/>
    <property type="match status" value="1"/>
</dbReference>
<evidence type="ECO:0000259" key="6">
    <source>
        <dbReference type="PROSITE" id="PS50111"/>
    </source>
</evidence>
<dbReference type="PROSITE" id="PS50111">
    <property type="entry name" value="CHEMOTAXIS_TRANSDUC_2"/>
    <property type="match status" value="1"/>
</dbReference>
<dbReference type="Pfam" id="PF08447">
    <property type="entry name" value="PAS_3"/>
    <property type="match status" value="1"/>
</dbReference>
<protein>
    <submittedName>
        <fullName evidence="8">Methyl-accepting chemotaxis protein</fullName>
    </submittedName>
</protein>
<gene>
    <name evidence="8" type="ORF">FE785_06140</name>
</gene>
<feature type="domain" description="Methyl-accepting transducer" evidence="6">
    <location>
        <begin position="478"/>
        <end position="707"/>
    </location>
</feature>
<dbReference type="GO" id="GO:0005886">
    <property type="term" value="C:plasma membrane"/>
    <property type="evidence" value="ECO:0007669"/>
    <property type="project" value="TreeGrafter"/>
</dbReference>
<keyword evidence="5" id="KW-0812">Transmembrane</keyword>
<dbReference type="CDD" id="cd11386">
    <property type="entry name" value="MCP_signal"/>
    <property type="match status" value="1"/>
</dbReference>